<comment type="subunit">
    <text evidence="4">Homodimer.</text>
</comment>
<keyword evidence="8" id="KW-0784">Thiamine biosynthesis</keyword>
<keyword evidence="5" id="KW-0808">Transferase</keyword>
<dbReference type="PANTHER" id="PTHR31528:SF1">
    <property type="entry name" value="4-AMINO-5-HYDROXYMETHYL-2-METHYLPYRIMIDINE PHOSPHATE SYNTHASE THI11-RELATED"/>
    <property type="match status" value="1"/>
</dbReference>
<gene>
    <name evidence="13" type="ORF">CSSPJE1EN1_LOCUS13467</name>
</gene>
<keyword evidence="9" id="KW-0408">Iron</keyword>
<evidence type="ECO:0000256" key="5">
    <source>
        <dbReference type="ARBA" id="ARBA00022679"/>
    </source>
</evidence>
<dbReference type="InterPro" id="IPR015168">
    <property type="entry name" value="SsuA/THI5"/>
</dbReference>
<evidence type="ECO:0000256" key="10">
    <source>
        <dbReference type="ARBA" id="ARBA00033171"/>
    </source>
</evidence>
<evidence type="ECO:0000256" key="3">
    <source>
        <dbReference type="ARBA" id="ARBA00009406"/>
    </source>
</evidence>
<organism evidence="13 14">
    <name type="scientific">Sphagnum jensenii</name>
    <dbReference type="NCBI Taxonomy" id="128206"/>
    <lineage>
        <taxon>Eukaryota</taxon>
        <taxon>Viridiplantae</taxon>
        <taxon>Streptophyta</taxon>
        <taxon>Embryophyta</taxon>
        <taxon>Bryophyta</taxon>
        <taxon>Sphagnophytina</taxon>
        <taxon>Sphagnopsida</taxon>
        <taxon>Sphagnales</taxon>
        <taxon>Sphagnaceae</taxon>
        <taxon>Sphagnum</taxon>
    </lineage>
</organism>
<accession>A0ABP0WNL8</accession>
<evidence type="ECO:0000256" key="1">
    <source>
        <dbReference type="ARBA" id="ARBA00003469"/>
    </source>
</evidence>
<dbReference type="PANTHER" id="PTHR31528">
    <property type="entry name" value="4-AMINO-5-HYDROXYMETHYL-2-METHYLPYRIMIDINE PHOSPHATE SYNTHASE THI11-RELATED"/>
    <property type="match status" value="1"/>
</dbReference>
<evidence type="ECO:0000256" key="8">
    <source>
        <dbReference type="ARBA" id="ARBA00022977"/>
    </source>
</evidence>
<dbReference type="SUPFAM" id="SSF53850">
    <property type="entry name" value="Periplasmic binding protein-like II"/>
    <property type="match status" value="1"/>
</dbReference>
<evidence type="ECO:0000256" key="2">
    <source>
        <dbReference type="ARBA" id="ARBA00004948"/>
    </source>
</evidence>
<reference evidence="13 14" key="1">
    <citation type="submission" date="2024-02" db="EMBL/GenBank/DDBJ databases">
        <authorList>
            <consortium name="ELIXIR-Norway"/>
            <consortium name="Elixir Norway"/>
        </authorList>
    </citation>
    <scope>NUCLEOTIDE SEQUENCE [LARGE SCALE GENOMIC DNA]</scope>
</reference>
<comment type="function">
    <text evidence="1">Responsible for the formation of the pyrimidine heterocycle in the thiamine biosynthesis pathway. Catalyzes the formation of hydroxymethylpyrimidine phosphate (HMP-P) from histidine and pyridoxal phosphate (PLP). The protein uses PLP and the active site histidine to form HMP-P, generating an inactive enzyme. The enzyme can only undergo a single turnover, which suggests it is a suicide enzyme.</text>
</comment>
<comment type="similarity">
    <text evidence="3">Belongs to the NMT1/THI5 family.</text>
</comment>
<evidence type="ECO:0000256" key="6">
    <source>
        <dbReference type="ARBA" id="ARBA00022723"/>
    </source>
</evidence>
<dbReference type="Gene3D" id="3.40.190.10">
    <property type="entry name" value="Periplasmic binding protein-like II"/>
    <property type="match status" value="2"/>
</dbReference>
<comment type="catalytic activity">
    <reaction evidence="11">
        <text>N(6)-(pyridoxal phosphate)-L-lysyl-[4-amino-5-hydroxymethyl-2-methylpyrimidine phosphate synthase] + L-histidyl-[4-amino-5-hydroxymethyl-2-methylpyrimidine phosphate synthase] + 2 Fe(3+) + 4 H2O = L-lysyl-[4-amino-5-hydroxymethyl-2-methylpyrimidine phosphate synthase] + (2S)-2-amino-5-hydroxy-4-oxopentanoyl-[4-amino-5-hydroxymethyl-2-methylpyrimidine phosphate synthase] + 4-amino-2-methyl-5-(phosphooxymethyl)pyrimidine + 3-oxopropanoate + 2 Fe(2+) + 2 H(+)</text>
        <dbReference type="Rhea" id="RHEA:65756"/>
        <dbReference type="Rhea" id="RHEA-COMP:16892"/>
        <dbReference type="Rhea" id="RHEA-COMP:16893"/>
        <dbReference type="Rhea" id="RHEA-COMP:16894"/>
        <dbReference type="Rhea" id="RHEA-COMP:16895"/>
        <dbReference type="ChEBI" id="CHEBI:15377"/>
        <dbReference type="ChEBI" id="CHEBI:15378"/>
        <dbReference type="ChEBI" id="CHEBI:29033"/>
        <dbReference type="ChEBI" id="CHEBI:29034"/>
        <dbReference type="ChEBI" id="CHEBI:29969"/>
        <dbReference type="ChEBI" id="CHEBI:29979"/>
        <dbReference type="ChEBI" id="CHEBI:33190"/>
        <dbReference type="ChEBI" id="CHEBI:58354"/>
        <dbReference type="ChEBI" id="CHEBI:143915"/>
        <dbReference type="ChEBI" id="CHEBI:157692"/>
    </reaction>
    <physiologicalReaction direction="left-to-right" evidence="11">
        <dbReference type="Rhea" id="RHEA:65757"/>
    </physiologicalReaction>
</comment>
<name>A0ABP0WNL8_9BRYO</name>
<evidence type="ECO:0000256" key="9">
    <source>
        <dbReference type="ARBA" id="ARBA00023004"/>
    </source>
</evidence>
<evidence type="ECO:0000313" key="13">
    <source>
        <dbReference type="EMBL" id="CAK9267989.1"/>
    </source>
</evidence>
<evidence type="ECO:0000256" key="4">
    <source>
        <dbReference type="ARBA" id="ARBA00011738"/>
    </source>
</evidence>
<comment type="pathway">
    <text evidence="2">Cofactor biosynthesis; thiamine diphosphate biosynthesis.</text>
</comment>
<evidence type="ECO:0000256" key="7">
    <source>
        <dbReference type="ARBA" id="ARBA00022898"/>
    </source>
</evidence>
<dbReference type="Pfam" id="PF09084">
    <property type="entry name" value="NMT1"/>
    <property type="match status" value="1"/>
</dbReference>
<keyword evidence="6" id="KW-0479">Metal-binding</keyword>
<feature type="domain" description="SsuA/THI5-like" evidence="12">
    <location>
        <begin position="15"/>
        <end position="227"/>
    </location>
</feature>
<dbReference type="Proteomes" id="UP001497444">
    <property type="component" value="Chromosome 2"/>
</dbReference>
<evidence type="ECO:0000256" key="11">
    <source>
        <dbReference type="ARBA" id="ARBA00048179"/>
    </source>
</evidence>
<keyword evidence="14" id="KW-1185">Reference proteome</keyword>
<keyword evidence="7" id="KW-0663">Pyridoxal phosphate</keyword>
<dbReference type="InterPro" id="IPR027939">
    <property type="entry name" value="NMT1/THI5"/>
</dbReference>
<dbReference type="EMBL" id="OZ020097">
    <property type="protein sequence ID" value="CAK9267989.1"/>
    <property type="molecule type" value="Genomic_DNA"/>
</dbReference>
<sequence>MATTAVSVALDWTPNTNHVGFYIAQARGIYAQHGLSVSIISPHSDNYSQTPASKVASKTATFGLGPSETIFSYHLPPQRPKLVAVATVLQEDLSSIVTLRESGIDRPQKLDGKKYASYGARFEGRIVQQMIQQDGGKGDFEEIVPKKLGIWNTLLEKVADATWIFSGWEGCSASIAGIQLNEFQLSSYGIPYGYSPVVFSHPSTLQEFPDVVRRFLRATSLGFIWATMEATISEAENLFLEQVCKEHPDLPKGTVPAELVHRSLEFLKDHFLDSKSAWGVMEDQKWEEYLTWLNKEQLLTSYIQSRNPVSGVSVTLDDLRSGNTGSPLPSDHITSHALYTNKFLT</sequence>
<protein>
    <recommendedName>
        <fullName evidence="10">Thiamine pyrimidine synthase</fullName>
    </recommendedName>
</protein>
<evidence type="ECO:0000259" key="12">
    <source>
        <dbReference type="Pfam" id="PF09084"/>
    </source>
</evidence>
<evidence type="ECO:0000313" key="14">
    <source>
        <dbReference type="Proteomes" id="UP001497444"/>
    </source>
</evidence>
<proteinExistence type="inferred from homology"/>